<keyword evidence="10" id="KW-0547">Nucleotide-binding</keyword>
<dbReference type="InterPro" id="IPR004358">
    <property type="entry name" value="Sig_transdc_His_kin-like_C"/>
</dbReference>
<dbReference type="SMART" id="SM00387">
    <property type="entry name" value="HATPase_c"/>
    <property type="match status" value="1"/>
</dbReference>
<evidence type="ECO:0000256" key="12">
    <source>
        <dbReference type="ARBA" id="ARBA00023012"/>
    </source>
</evidence>
<dbReference type="Pfam" id="PF01627">
    <property type="entry name" value="Hpt"/>
    <property type="match status" value="1"/>
</dbReference>
<evidence type="ECO:0000259" key="18">
    <source>
        <dbReference type="PROSITE" id="PS50109"/>
    </source>
</evidence>
<evidence type="ECO:0000256" key="17">
    <source>
        <dbReference type="SAM" id="Phobius"/>
    </source>
</evidence>
<accession>A0ABN1L5L2</accession>
<feature type="modified residue" description="Phosphohistidine" evidence="14">
    <location>
        <position position="883"/>
    </location>
</feature>
<feature type="domain" description="Response regulatory" evidence="19">
    <location>
        <begin position="717"/>
        <end position="831"/>
    </location>
</feature>
<dbReference type="Gene3D" id="3.30.565.10">
    <property type="entry name" value="Histidine kinase-like ATPase, C-terminal domain"/>
    <property type="match status" value="1"/>
</dbReference>
<evidence type="ECO:0000259" key="20">
    <source>
        <dbReference type="PROSITE" id="PS50894"/>
    </source>
</evidence>
<dbReference type="Gene3D" id="1.20.120.160">
    <property type="entry name" value="HPT domain"/>
    <property type="match status" value="1"/>
</dbReference>
<comment type="subcellular location">
    <subcellularLocation>
        <location evidence="2">Cell inner membrane</location>
        <topology evidence="2">Multi-pass membrane protein</topology>
    </subcellularLocation>
</comment>
<keyword evidence="16" id="KW-0802">TPR repeat</keyword>
<dbReference type="PROSITE" id="PS50894">
    <property type="entry name" value="HPT"/>
    <property type="match status" value="1"/>
</dbReference>
<evidence type="ECO:0000256" key="13">
    <source>
        <dbReference type="ARBA" id="ARBA00023136"/>
    </source>
</evidence>
<dbReference type="SMART" id="SM00388">
    <property type="entry name" value="HisKA"/>
    <property type="match status" value="1"/>
</dbReference>
<evidence type="ECO:0000256" key="15">
    <source>
        <dbReference type="PROSITE-ProRule" id="PRU00169"/>
    </source>
</evidence>
<comment type="caution">
    <text evidence="21">The sequence shown here is derived from an EMBL/GenBank/DDBJ whole genome shotgun (WGS) entry which is preliminary data.</text>
</comment>
<dbReference type="InterPro" id="IPR003594">
    <property type="entry name" value="HATPase_dom"/>
</dbReference>
<feature type="domain" description="Histidine kinase" evidence="18">
    <location>
        <begin position="471"/>
        <end position="688"/>
    </location>
</feature>
<evidence type="ECO:0000256" key="8">
    <source>
        <dbReference type="ARBA" id="ARBA00022692"/>
    </source>
</evidence>
<dbReference type="SUPFAM" id="SSF55874">
    <property type="entry name" value="ATPase domain of HSP90 chaperone/DNA topoisomerase II/histidine kinase"/>
    <property type="match status" value="1"/>
</dbReference>
<proteinExistence type="predicted"/>
<dbReference type="InterPro" id="IPR005467">
    <property type="entry name" value="His_kinase_dom"/>
</dbReference>
<dbReference type="SMART" id="SM00028">
    <property type="entry name" value="TPR"/>
    <property type="match status" value="6"/>
</dbReference>
<dbReference type="Gene3D" id="3.40.50.2300">
    <property type="match status" value="1"/>
</dbReference>
<evidence type="ECO:0000259" key="19">
    <source>
        <dbReference type="PROSITE" id="PS50110"/>
    </source>
</evidence>
<keyword evidence="6 15" id="KW-0597">Phosphoprotein</keyword>
<dbReference type="PRINTS" id="PR00344">
    <property type="entry name" value="BCTRLSENSOR"/>
</dbReference>
<dbReference type="Gene3D" id="1.10.287.130">
    <property type="match status" value="1"/>
</dbReference>
<dbReference type="InterPro" id="IPR003661">
    <property type="entry name" value="HisK_dim/P_dom"/>
</dbReference>
<dbReference type="InterPro" id="IPR036641">
    <property type="entry name" value="HPT_dom_sf"/>
</dbReference>
<evidence type="ECO:0000313" key="22">
    <source>
        <dbReference type="Proteomes" id="UP001500021"/>
    </source>
</evidence>
<dbReference type="Proteomes" id="UP001500021">
    <property type="component" value="Unassembled WGS sequence"/>
</dbReference>
<dbReference type="InterPro" id="IPR008207">
    <property type="entry name" value="Sig_transdc_His_kin_Hpt_dom"/>
</dbReference>
<gene>
    <name evidence="21" type="ORF">GCM10009111_12820</name>
</gene>
<protein>
    <recommendedName>
        <fullName evidence="3">histidine kinase</fullName>
        <ecNumber evidence="3">2.7.13.3</ecNumber>
    </recommendedName>
</protein>
<keyword evidence="10" id="KW-0067">ATP-binding</keyword>
<feature type="transmembrane region" description="Helical" evidence="17">
    <location>
        <begin position="411"/>
        <end position="428"/>
    </location>
</feature>
<evidence type="ECO:0000256" key="10">
    <source>
        <dbReference type="ARBA" id="ARBA00022840"/>
    </source>
</evidence>
<keyword evidence="7" id="KW-0808">Transferase</keyword>
<dbReference type="PANTHER" id="PTHR43047">
    <property type="entry name" value="TWO-COMPONENT HISTIDINE PROTEIN KINASE"/>
    <property type="match status" value="1"/>
</dbReference>
<evidence type="ECO:0000256" key="1">
    <source>
        <dbReference type="ARBA" id="ARBA00000085"/>
    </source>
</evidence>
<dbReference type="SUPFAM" id="SSF52172">
    <property type="entry name" value="CheY-like"/>
    <property type="match status" value="1"/>
</dbReference>
<dbReference type="EMBL" id="BAAAFA010000003">
    <property type="protein sequence ID" value="GAA0815040.1"/>
    <property type="molecule type" value="Genomic_DNA"/>
</dbReference>
<evidence type="ECO:0000256" key="11">
    <source>
        <dbReference type="ARBA" id="ARBA00022989"/>
    </source>
</evidence>
<dbReference type="CDD" id="cd16922">
    <property type="entry name" value="HATPase_EvgS-ArcB-TorS-like"/>
    <property type="match status" value="1"/>
</dbReference>
<evidence type="ECO:0000256" key="3">
    <source>
        <dbReference type="ARBA" id="ARBA00012438"/>
    </source>
</evidence>
<keyword evidence="13 17" id="KW-0472">Membrane</keyword>
<dbReference type="InterPro" id="IPR001789">
    <property type="entry name" value="Sig_transdc_resp-reg_receiver"/>
</dbReference>
<dbReference type="InterPro" id="IPR019734">
    <property type="entry name" value="TPR_rpt"/>
</dbReference>
<evidence type="ECO:0000256" key="16">
    <source>
        <dbReference type="PROSITE-ProRule" id="PRU00339"/>
    </source>
</evidence>
<dbReference type="SMART" id="SM00448">
    <property type="entry name" value="REC"/>
    <property type="match status" value="1"/>
</dbReference>
<dbReference type="PANTHER" id="PTHR43047:SF72">
    <property type="entry name" value="OSMOSENSING HISTIDINE PROTEIN KINASE SLN1"/>
    <property type="match status" value="1"/>
</dbReference>
<dbReference type="PROSITE" id="PS50109">
    <property type="entry name" value="HIS_KIN"/>
    <property type="match status" value="1"/>
</dbReference>
<organism evidence="21 22">
    <name type="scientific">Colwellia asteriadis</name>
    <dbReference type="NCBI Taxonomy" id="517723"/>
    <lineage>
        <taxon>Bacteria</taxon>
        <taxon>Pseudomonadati</taxon>
        <taxon>Pseudomonadota</taxon>
        <taxon>Gammaproteobacteria</taxon>
        <taxon>Alteromonadales</taxon>
        <taxon>Colwelliaceae</taxon>
        <taxon>Colwellia</taxon>
    </lineage>
</organism>
<dbReference type="Pfam" id="PF00072">
    <property type="entry name" value="Response_reg"/>
    <property type="match status" value="1"/>
</dbReference>
<dbReference type="PROSITE" id="PS50005">
    <property type="entry name" value="TPR"/>
    <property type="match status" value="2"/>
</dbReference>
<evidence type="ECO:0000256" key="9">
    <source>
        <dbReference type="ARBA" id="ARBA00022777"/>
    </source>
</evidence>
<dbReference type="PROSITE" id="PS50110">
    <property type="entry name" value="RESPONSE_REGULATORY"/>
    <property type="match status" value="1"/>
</dbReference>
<dbReference type="InterPro" id="IPR036890">
    <property type="entry name" value="HATPase_C_sf"/>
</dbReference>
<dbReference type="Gene3D" id="1.25.40.10">
    <property type="entry name" value="Tetratricopeptide repeat domain"/>
    <property type="match status" value="2"/>
</dbReference>
<keyword evidence="22" id="KW-1185">Reference proteome</keyword>
<evidence type="ECO:0000256" key="7">
    <source>
        <dbReference type="ARBA" id="ARBA00022679"/>
    </source>
</evidence>
<comment type="catalytic activity">
    <reaction evidence="1">
        <text>ATP + protein L-histidine = ADP + protein N-phospho-L-histidine.</text>
        <dbReference type="EC" id="2.7.13.3"/>
    </reaction>
</comment>
<sequence>MHTESNISTYHKDFNKQLFIISNTADKNHALKELQQLFMASGLSAQQKFSVLFEQGKLLYVLTRYQEAIEQALQAKAIVQEIEDNSLIAKADNLLGVVYYYQGELDKALLHYQQSLAFYNDKGDFNNSKTALVRANLFNNLALVFSSMGDSTNSLYHYQQAEALYQTYGSEADKVDVRFNIALLHVNLKRFGIAIGMLKETIAQFNQFQDKLSAAKATAGLGIAYKYSGQYKLAEKNILEALTYFQLQGHRHDTASQFHNISAVYTSLGDYKKAQKYAEKAIVLSQQVGHQKAHAGSLQVLAKIYFFQGAFLLAQESIELSNAIAKKINYKTILIDNLAISALIYAGLGQQENALNDFYAHERHQHEADNLMLNEQLAKFESEQLAQQVIQLRQAKRLEELQSAKTDQRRSFILLSVVLLLLLIFFVYRRYLESRVTAVLEKRVQQRTNELELTGKRLRKANKIKSQFLANMSHEIRTPLTAIVGHAEAIIHRDVNHEDLIKEVDVIHGNSLHLLALINDILDLSKIEAEKFQLELRPQNLEVIIQELGDMFAEQAQRKGLTFTIQHQISFPFIINIDARRVRQVLINLCSNAIKFTAKGSVTLTVDWSIDRLKFTVIDTGIGLKSKQIAQVFEVFTQADSSISRRFGGSGLGLSLSNELARLMGGEITVQSEAGKGSCFSFILPCSVIAKTEPVDYKQTHKALESEAVKPIQITGKILLAEDHDDNRRLIARLLESLGLEVFCAKNGLEAIELCQKHQPRLVLLDIQMPEMDGITAFTQLRKIGFIQPIYALTANAMSHEVSQYITLGFNGHLKKPIERESFIHTIAQHYPNIDASKATAKLASLSLKDLTQDFKVSLQEELKVLTDYLTSHNQELLAKTVHRISGAGQMFGFTELSQAAKELDSYLKKISSEERVLTASEKKQQSCFIDDLIHCLIDEITLVQSA</sequence>
<keyword evidence="12" id="KW-0902">Two-component regulatory system</keyword>
<evidence type="ECO:0000256" key="6">
    <source>
        <dbReference type="ARBA" id="ARBA00022553"/>
    </source>
</evidence>
<dbReference type="Pfam" id="PF13424">
    <property type="entry name" value="TPR_12"/>
    <property type="match status" value="2"/>
</dbReference>
<evidence type="ECO:0000313" key="21">
    <source>
        <dbReference type="EMBL" id="GAA0815040.1"/>
    </source>
</evidence>
<feature type="repeat" description="TPR" evidence="16">
    <location>
        <begin position="255"/>
        <end position="288"/>
    </location>
</feature>
<evidence type="ECO:0000256" key="5">
    <source>
        <dbReference type="ARBA" id="ARBA00022519"/>
    </source>
</evidence>
<evidence type="ECO:0000256" key="2">
    <source>
        <dbReference type="ARBA" id="ARBA00004429"/>
    </source>
</evidence>
<feature type="domain" description="HPt" evidence="20">
    <location>
        <begin position="844"/>
        <end position="947"/>
    </location>
</feature>
<evidence type="ECO:0000256" key="4">
    <source>
        <dbReference type="ARBA" id="ARBA00022475"/>
    </source>
</evidence>
<dbReference type="InterPro" id="IPR011990">
    <property type="entry name" value="TPR-like_helical_dom_sf"/>
</dbReference>
<dbReference type="CDD" id="cd17546">
    <property type="entry name" value="REC_hyHK_CKI1_RcsC-like"/>
    <property type="match status" value="1"/>
</dbReference>
<dbReference type="CDD" id="cd00082">
    <property type="entry name" value="HisKA"/>
    <property type="match status" value="1"/>
</dbReference>
<name>A0ABN1L5L2_9GAMM</name>
<dbReference type="InterPro" id="IPR036097">
    <property type="entry name" value="HisK_dim/P_sf"/>
</dbReference>
<dbReference type="SUPFAM" id="SSF47384">
    <property type="entry name" value="Homodimeric domain of signal transducing histidine kinase"/>
    <property type="match status" value="1"/>
</dbReference>
<feature type="modified residue" description="4-aspartylphosphate" evidence="15">
    <location>
        <position position="766"/>
    </location>
</feature>
<dbReference type="SUPFAM" id="SSF47226">
    <property type="entry name" value="Histidine-containing phosphotransfer domain, HPT domain"/>
    <property type="match status" value="1"/>
</dbReference>
<reference evidence="21 22" key="1">
    <citation type="journal article" date="2019" name="Int. J. Syst. Evol. Microbiol.">
        <title>The Global Catalogue of Microorganisms (GCM) 10K type strain sequencing project: providing services to taxonomists for standard genome sequencing and annotation.</title>
        <authorList>
            <consortium name="The Broad Institute Genomics Platform"/>
            <consortium name="The Broad Institute Genome Sequencing Center for Infectious Disease"/>
            <person name="Wu L."/>
            <person name="Ma J."/>
        </authorList>
    </citation>
    <scope>NUCLEOTIDE SEQUENCE [LARGE SCALE GENOMIC DNA]</scope>
    <source>
        <strain evidence="21 22">JCM 15608</strain>
    </source>
</reference>
<keyword evidence="4" id="KW-1003">Cell membrane</keyword>
<feature type="repeat" description="TPR" evidence="16">
    <location>
        <begin position="89"/>
        <end position="122"/>
    </location>
</feature>
<keyword evidence="8 17" id="KW-0812">Transmembrane</keyword>
<keyword evidence="9" id="KW-0418">Kinase</keyword>
<dbReference type="Pfam" id="PF02518">
    <property type="entry name" value="HATPase_c"/>
    <property type="match status" value="1"/>
</dbReference>
<evidence type="ECO:0000256" key="14">
    <source>
        <dbReference type="PROSITE-ProRule" id="PRU00110"/>
    </source>
</evidence>
<dbReference type="SUPFAM" id="SSF48452">
    <property type="entry name" value="TPR-like"/>
    <property type="match status" value="2"/>
</dbReference>
<keyword evidence="11 17" id="KW-1133">Transmembrane helix</keyword>
<dbReference type="Pfam" id="PF00512">
    <property type="entry name" value="HisKA"/>
    <property type="match status" value="1"/>
</dbReference>
<dbReference type="InterPro" id="IPR011006">
    <property type="entry name" value="CheY-like_superfamily"/>
</dbReference>
<keyword evidence="5" id="KW-0997">Cell inner membrane</keyword>
<dbReference type="EC" id="2.7.13.3" evidence="3"/>